<reference evidence="2 3" key="1">
    <citation type="submission" date="2016-10" db="EMBL/GenBank/DDBJ databases">
        <title>Genome sequence of the basidiomycete white-rot fungus Trametes pubescens.</title>
        <authorList>
            <person name="Makela M.R."/>
            <person name="Granchi Z."/>
            <person name="Peng M."/>
            <person name="De Vries R.P."/>
            <person name="Grigoriev I."/>
            <person name="Riley R."/>
            <person name="Hilden K."/>
        </authorList>
    </citation>
    <scope>NUCLEOTIDE SEQUENCE [LARGE SCALE GENOMIC DNA]</scope>
    <source>
        <strain evidence="2 3">FBCC735</strain>
    </source>
</reference>
<accession>A0A1M2W2H0</accession>
<sequence length="866" mass="93468">MGRPSWANKEQTAWLWSRHAEFLEGRATRAAARTKAAGRSEQEDNPFFSKTCQAFFDEFGKPPPPAEGEAVVGEDGKPVDPVQIRRNQIFWWYYNRAHQTQKTAAGTKKFKLAPLKQKPLQPYQAYMTLYKEKFMPVIADRYAEYKDALPAGEEPQKWWPFCMAETKKLLEEETDEVKAQVEKERKRKKEDLDWDIIVNAEEDDTVMTSAVFKQVFESQQIIDNLPKSLQLFMKALYKQTGWRGSVLVGGPRPDTGTLATLCVHEGRTHNLGNIWPKAAESWASIEDAFDKFIAACYPPGAAEKLHNAYLGHDEGLDTEEDEPLSKKTKGPAEPEATATAVAKATQDGDQPITTTGDVNETHPSPSSTTSPAVSSAEPGNGMNGVANAPAKASSATASSATAPVKDYEDLRQERIRDVQRLLQETVGPVTLFQKRPKPLRKPRTKPAVPPTTRGTRSRAAKEAEAVPDDESTSAAAPSLSSGAASAVRVEEGGEPCGKGKAVEQLTATKAGVVSGGVTAQDEPGAASSSSTGARPVPESASSVEAGPVAASAEAQSVAVSTSSTGTHPVAATAGAQSVAASTSSTGTHPVAASASKPGEGEGPDTRSGRGQTVVSSLVRERGDMDKSAEVDKRLSDGKEGAEGDVSGQSTNLGDVPMDTRGTIDSPSLPPWMDDALQYFRFVDGGDGWTQLLEEWQAFEASLGYPDGGNRQNWLLSKGRPEEIPLWTKNARDYEKLPKIKSVSQFASTWKQWWVALQPSSRTTVSDVWPLPRTEPETLEEWHLLRRGGCNGLFLVVISLAWWVWAARDAGEGVEEALEAVGDVSWACRTMLNGASILTANAPTAKRPAESESGAPNNVSAKRPRLE</sequence>
<comment type="caution">
    <text evidence="2">The sequence shown here is derived from an EMBL/GenBank/DDBJ whole genome shotgun (WGS) entry which is preliminary data.</text>
</comment>
<feature type="compositionally biased region" description="Basic residues" evidence="1">
    <location>
        <begin position="434"/>
        <end position="444"/>
    </location>
</feature>
<feature type="compositionally biased region" description="Low complexity" evidence="1">
    <location>
        <begin position="472"/>
        <end position="486"/>
    </location>
</feature>
<dbReference type="Proteomes" id="UP000184267">
    <property type="component" value="Unassembled WGS sequence"/>
</dbReference>
<dbReference type="STRING" id="154538.A0A1M2W2H0"/>
<feature type="compositionally biased region" description="Low complexity" evidence="1">
    <location>
        <begin position="548"/>
        <end position="587"/>
    </location>
</feature>
<keyword evidence="3" id="KW-1185">Reference proteome</keyword>
<feature type="compositionally biased region" description="Basic and acidic residues" evidence="1">
    <location>
        <begin position="618"/>
        <end position="641"/>
    </location>
</feature>
<dbReference type="OMA" id="HEGRTHN"/>
<gene>
    <name evidence="2" type="ORF">TRAPUB_9371</name>
</gene>
<evidence type="ECO:0000313" key="2">
    <source>
        <dbReference type="EMBL" id="OJT14075.1"/>
    </source>
</evidence>
<dbReference type="EMBL" id="MNAD01000325">
    <property type="protein sequence ID" value="OJT14075.1"/>
    <property type="molecule type" value="Genomic_DNA"/>
</dbReference>
<evidence type="ECO:0000256" key="1">
    <source>
        <dbReference type="SAM" id="MobiDB-lite"/>
    </source>
</evidence>
<proteinExistence type="predicted"/>
<feature type="compositionally biased region" description="Low complexity" evidence="1">
    <location>
        <begin position="385"/>
        <end position="404"/>
    </location>
</feature>
<dbReference type="AlphaFoldDB" id="A0A1M2W2H0"/>
<feature type="region of interest" description="Disordered" evidence="1">
    <location>
        <begin position="513"/>
        <end position="668"/>
    </location>
</feature>
<feature type="region of interest" description="Disordered" evidence="1">
    <location>
        <begin position="314"/>
        <end position="405"/>
    </location>
</feature>
<organism evidence="2 3">
    <name type="scientific">Trametes pubescens</name>
    <name type="common">White-rot fungus</name>
    <dbReference type="NCBI Taxonomy" id="154538"/>
    <lineage>
        <taxon>Eukaryota</taxon>
        <taxon>Fungi</taxon>
        <taxon>Dikarya</taxon>
        <taxon>Basidiomycota</taxon>
        <taxon>Agaricomycotina</taxon>
        <taxon>Agaricomycetes</taxon>
        <taxon>Polyporales</taxon>
        <taxon>Polyporaceae</taxon>
        <taxon>Trametes</taxon>
    </lineage>
</organism>
<protein>
    <submittedName>
        <fullName evidence="2">Uncharacterized protein</fullName>
    </submittedName>
</protein>
<feature type="compositionally biased region" description="Low complexity" evidence="1">
    <location>
        <begin position="331"/>
        <end position="345"/>
    </location>
</feature>
<feature type="region of interest" description="Disordered" evidence="1">
    <location>
        <begin position="841"/>
        <end position="866"/>
    </location>
</feature>
<name>A0A1M2W2H0_TRAPU</name>
<dbReference type="OrthoDB" id="2735059at2759"/>
<feature type="region of interest" description="Disordered" evidence="1">
    <location>
        <begin position="429"/>
        <end position="501"/>
    </location>
</feature>
<feature type="compositionally biased region" description="Low complexity" evidence="1">
    <location>
        <begin position="363"/>
        <end position="376"/>
    </location>
</feature>
<feature type="compositionally biased region" description="Polar residues" evidence="1">
    <location>
        <begin position="347"/>
        <end position="362"/>
    </location>
</feature>
<evidence type="ECO:0000313" key="3">
    <source>
        <dbReference type="Proteomes" id="UP000184267"/>
    </source>
</evidence>